<keyword evidence="3" id="KW-1185">Reference proteome</keyword>
<evidence type="ECO:0000313" key="2">
    <source>
        <dbReference type="EMBL" id="KAF6465933.1"/>
    </source>
</evidence>
<feature type="chain" id="PRO_5029492198" evidence="1">
    <location>
        <begin position="37"/>
        <end position="134"/>
    </location>
</feature>
<evidence type="ECO:0000256" key="1">
    <source>
        <dbReference type="SAM" id="SignalP"/>
    </source>
</evidence>
<sequence length="134" mass="15230">MSRATTRLLSSRASGHAHVRKLLLLLLLLPSHMLLQRPHLLQFSLVTLCVHFPLLQDKVTTSLMAEDNIYCYLTVCVDQESRHNLDGAFTHPLIRLPSRFCPGLQQSYLSDWGRFCFQPHEVVGDTQFHGSVSC</sequence>
<feature type="signal peptide" evidence="1">
    <location>
        <begin position="1"/>
        <end position="36"/>
    </location>
</feature>
<keyword evidence="1" id="KW-0732">Signal</keyword>
<reference evidence="2 3" key="1">
    <citation type="journal article" date="2020" name="Nature">
        <title>Six reference-quality genomes reveal evolution of bat adaptations.</title>
        <authorList>
            <person name="Jebb D."/>
            <person name="Huang Z."/>
            <person name="Pippel M."/>
            <person name="Hughes G.M."/>
            <person name="Lavrichenko K."/>
            <person name="Devanna P."/>
            <person name="Winkler S."/>
            <person name="Jermiin L.S."/>
            <person name="Skirmuntt E.C."/>
            <person name="Katzourakis A."/>
            <person name="Burkitt-Gray L."/>
            <person name="Ray D.A."/>
            <person name="Sullivan K.A.M."/>
            <person name="Roscito J.G."/>
            <person name="Kirilenko B.M."/>
            <person name="Davalos L.M."/>
            <person name="Corthals A.P."/>
            <person name="Power M.L."/>
            <person name="Jones G."/>
            <person name="Ransome R.D."/>
            <person name="Dechmann D.K.N."/>
            <person name="Locatelli A.G."/>
            <person name="Puechmaille S.J."/>
            <person name="Fedrigo O."/>
            <person name="Jarvis E.D."/>
            <person name="Hiller M."/>
            <person name="Vernes S.C."/>
            <person name="Myers E.W."/>
            <person name="Teeling E.C."/>
        </authorList>
    </citation>
    <scope>NUCLEOTIDE SEQUENCE [LARGE SCALE GENOMIC DNA]</scope>
    <source>
        <strain evidence="2">MRouAeg1</strain>
        <tissue evidence="2">Muscle</tissue>
    </source>
</reference>
<organism evidence="2 3">
    <name type="scientific">Rousettus aegyptiacus</name>
    <name type="common">Egyptian fruit bat</name>
    <name type="synonym">Pteropus aegyptiacus</name>
    <dbReference type="NCBI Taxonomy" id="9407"/>
    <lineage>
        <taxon>Eukaryota</taxon>
        <taxon>Metazoa</taxon>
        <taxon>Chordata</taxon>
        <taxon>Craniata</taxon>
        <taxon>Vertebrata</taxon>
        <taxon>Euteleostomi</taxon>
        <taxon>Mammalia</taxon>
        <taxon>Eutheria</taxon>
        <taxon>Laurasiatheria</taxon>
        <taxon>Chiroptera</taxon>
        <taxon>Yinpterochiroptera</taxon>
        <taxon>Pteropodoidea</taxon>
        <taxon>Pteropodidae</taxon>
        <taxon>Rousettinae</taxon>
        <taxon>Rousettus</taxon>
    </lineage>
</organism>
<protein>
    <submittedName>
        <fullName evidence="2">Uncharacterized protein</fullName>
    </submittedName>
</protein>
<comment type="caution">
    <text evidence="2">The sequence shown here is derived from an EMBL/GenBank/DDBJ whole genome shotgun (WGS) entry which is preliminary data.</text>
</comment>
<accession>A0A7J8H0U7</accession>
<evidence type="ECO:0000313" key="3">
    <source>
        <dbReference type="Proteomes" id="UP000593571"/>
    </source>
</evidence>
<dbReference type="EMBL" id="JACASE010000005">
    <property type="protein sequence ID" value="KAF6465933.1"/>
    <property type="molecule type" value="Genomic_DNA"/>
</dbReference>
<gene>
    <name evidence="2" type="ORF">HJG63_011297</name>
</gene>
<dbReference type="Proteomes" id="UP000593571">
    <property type="component" value="Unassembled WGS sequence"/>
</dbReference>
<dbReference type="AlphaFoldDB" id="A0A7J8H0U7"/>
<proteinExistence type="predicted"/>
<name>A0A7J8H0U7_ROUAE</name>